<dbReference type="eggNOG" id="COG4105">
    <property type="taxonomic scope" value="Bacteria"/>
</dbReference>
<evidence type="ECO:0000313" key="7">
    <source>
        <dbReference type="Proteomes" id="UP000000496"/>
    </source>
</evidence>
<feature type="repeat" description="TPR" evidence="4">
    <location>
        <begin position="87"/>
        <end position="120"/>
    </location>
</feature>
<dbReference type="HOGENOM" id="CLU_068691_0_0_0"/>
<proteinExistence type="predicted"/>
<dbReference type="PANTHER" id="PTHR44943:SF4">
    <property type="entry name" value="TPR REPEAT-CONTAINING PROTEIN MJ0798"/>
    <property type="match status" value="1"/>
</dbReference>
<dbReference type="InterPro" id="IPR039565">
    <property type="entry name" value="BamD-like"/>
</dbReference>
<dbReference type="STRING" id="331113.SNE_A21590"/>
<dbReference type="OrthoDB" id="20794at2"/>
<accession>F8L406</accession>
<feature type="repeat" description="TPR" evidence="4">
    <location>
        <begin position="179"/>
        <end position="212"/>
    </location>
</feature>
<dbReference type="KEGG" id="sng:SNE_A21590"/>
<dbReference type="PROSITE" id="PS50005">
    <property type="entry name" value="TPR"/>
    <property type="match status" value="2"/>
</dbReference>
<evidence type="ECO:0000256" key="4">
    <source>
        <dbReference type="PROSITE-ProRule" id="PRU00339"/>
    </source>
</evidence>
<evidence type="ECO:0000256" key="3">
    <source>
        <dbReference type="ARBA" id="ARBA00022803"/>
    </source>
</evidence>
<protein>
    <recommendedName>
        <fullName evidence="5">Outer membrane lipoprotein BamD-like domain-containing protein</fullName>
    </recommendedName>
</protein>
<evidence type="ECO:0000313" key="6">
    <source>
        <dbReference type="EMBL" id="CCB90036.1"/>
    </source>
</evidence>
<dbReference type="AlphaFoldDB" id="F8L406"/>
<dbReference type="InterPro" id="IPR051685">
    <property type="entry name" value="Ycf3/AcsC/BcsC/TPR_MFPF"/>
</dbReference>
<evidence type="ECO:0000256" key="2">
    <source>
        <dbReference type="ARBA" id="ARBA00022737"/>
    </source>
</evidence>
<dbReference type="Pfam" id="PF13174">
    <property type="entry name" value="TPR_6"/>
    <property type="match status" value="1"/>
</dbReference>
<dbReference type="EMBL" id="FR872582">
    <property type="protein sequence ID" value="CCB90036.1"/>
    <property type="molecule type" value="Genomic_DNA"/>
</dbReference>
<name>F8L406_SIMNZ</name>
<dbReference type="PANTHER" id="PTHR44943">
    <property type="entry name" value="CELLULOSE SYNTHASE OPERON PROTEIN C"/>
    <property type="match status" value="1"/>
</dbReference>
<reference evidence="6 7" key="2">
    <citation type="journal article" date="2011" name="Mol. Biol. Evol.">
        <title>Unity in variety--the pan-genome of the Chlamydiae.</title>
        <authorList>
            <person name="Collingro A."/>
            <person name="Tischler P."/>
            <person name="Weinmaier T."/>
            <person name="Penz T."/>
            <person name="Heinz E."/>
            <person name="Brunham R.C."/>
            <person name="Read T.D."/>
            <person name="Bavoil P.M."/>
            <person name="Sachse K."/>
            <person name="Kahane S."/>
            <person name="Friedman M.G."/>
            <person name="Rattei T."/>
            <person name="Myers G.S."/>
            <person name="Horn M."/>
        </authorList>
    </citation>
    <scope>NUCLEOTIDE SEQUENCE [LARGE SCALE GENOMIC DNA]</scope>
    <source>
        <strain evidence="7">ATCC VR-1471 / Z</strain>
    </source>
</reference>
<reference key="1">
    <citation type="journal article" date="2011" name="Mol. Biol. Evol.">
        <title>Unity in variety -- the pan-genome of the Chlamydiae.</title>
        <authorList>
            <person name="Collingro A."/>
            <person name="Tischler P."/>
            <person name="Weinmaier T."/>
            <person name="Penz T."/>
            <person name="Heinz E."/>
            <person name="Brunham R.C."/>
            <person name="Read T.D."/>
            <person name="Bavoil P.M."/>
            <person name="Sachse K."/>
            <person name="Kahane S."/>
            <person name="Friedman M.G."/>
            <person name="Rattei T."/>
            <person name="Myers G.S.A."/>
            <person name="Horn M."/>
        </authorList>
    </citation>
    <scope>NUCLEOTIDE SEQUENCE</scope>
    <source>
        <strain>Z</strain>
    </source>
</reference>
<dbReference type="Proteomes" id="UP000000496">
    <property type="component" value="Chromosome gsn.131"/>
</dbReference>
<keyword evidence="7" id="KW-1185">Reference proteome</keyword>
<dbReference type="RefSeq" id="WP_013944502.1">
    <property type="nucleotide sequence ID" value="NC_015713.1"/>
</dbReference>
<dbReference type="Gene3D" id="1.25.40.10">
    <property type="entry name" value="Tetratricopeptide repeat domain"/>
    <property type="match status" value="2"/>
</dbReference>
<keyword evidence="2" id="KW-0677">Repeat</keyword>
<keyword evidence="1" id="KW-0732">Signal</keyword>
<dbReference type="Pfam" id="PF13525">
    <property type="entry name" value="YfiO"/>
    <property type="match status" value="1"/>
</dbReference>
<sequence>MFIIMRYNATLEFGMKQLKKIFVFFILTCGVGATLHANPLDPTSKSEISVHDHYNLIIDFFQNKEWEKLIWQSRMLMQDFPDAPFAKEVYYYMGVAYYEITDYEMANESFSAYLKEEMTPKFFDQVIRYKFEIACHFQEGVRRHLFHVRGLPKWIHGYEEAIEIFDEVITTLPRDEMAAESLYRKATLLLALEEYKESVEAYQTLIRRFPKHPLAPDSYLGVAEVYLTWCQKEFPDGDRLELAEINLRKFRFHFPREPRLEEAEKKLLHLKDVMADDLLEMGEFYHRTKRPKAAAIYYQTILKKYPDTKAAKVSRKKLEKLGLPETFSEMENASDKVPKKADEAIIVESDEEVSAAP</sequence>
<evidence type="ECO:0000256" key="1">
    <source>
        <dbReference type="ARBA" id="ARBA00022729"/>
    </source>
</evidence>
<keyword evidence="3 4" id="KW-0802">TPR repeat</keyword>
<feature type="domain" description="Outer membrane lipoprotein BamD-like" evidence="5">
    <location>
        <begin position="158"/>
        <end position="312"/>
    </location>
</feature>
<evidence type="ECO:0000259" key="5">
    <source>
        <dbReference type="Pfam" id="PF13525"/>
    </source>
</evidence>
<dbReference type="SUPFAM" id="SSF48452">
    <property type="entry name" value="TPR-like"/>
    <property type="match status" value="2"/>
</dbReference>
<dbReference type="SMART" id="SM00028">
    <property type="entry name" value="TPR"/>
    <property type="match status" value="2"/>
</dbReference>
<gene>
    <name evidence="6" type="ordered locus">SNE_A21590</name>
</gene>
<dbReference type="InterPro" id="IPR011990">
    <property type="entry name" value="TPR-like_helical_dom_sf"/>
</dbReference>
<dbReference type="eggNOG" id="COG1729">
    <property type="taxonomic scope" value="Bacteria"/>
</dbReference>
<dbReference type="InterPro" id="IPR019734">
    <property type="entry name" value="TPR_rpt"/>
</dbReference>
<organism evidence="6 7">
    <name type="scientific">Simkania negevensis (strain ATCC VR-1471 / DSM 27360 / Z)</name>
    <dbReference type="NCBI Taxonomy" id="331113"/>
    <lineage>
        <taxon>Bacteria</taxon>
        <taxon>Pseudomonadati</taxon>
        <taxon>Chlamydiota</taxon>
        <taxon>Chlamydiia</taxon>
        <taxon>Parachlamydiales</taxon>
        <taxon>Simkaniaceae</taxon>
        <taxon>Simkania</taxon>
    </lineage>
</organism>